<dbReference type="AlphaFoldDB" id="A0A4Q9DW22"/>
<feature type="domain" description="Alcohol dehydrogenase-like N-terminal" evidence="4">
    <location>
        <begin position="31"/>
        <end position="149"/>
    </location>
</feature>
<dbReference type="PANTHER" id="PTHR43401:SF2">
    <property type="entry name" value="L-THREONINE 3-DEHYDROGENASE"/>
    <property type="match status" value="1"/>
</dbReference>
<evidence type="ECO:0000256" key="1">
    <source>
        <dbReference type="ARBA" id="ARBA00023002"/>
    </source>
</evidence>
<dbReference type="GO" id="GO:0016491">
    <property type="term" value="F:oxidoreductase activity"/>
    <property type="evidence" value="ECO:0007669"/>
    <property type="project" value="UniProtKB-KW"/>
</dbReference>
<keyword evidence="6" id="KW-1185">Reference proteome</keyword>
<sequence length="367" mass="39200">MNKKTIAAVATAVKTTELRQFDLPVITDDSGLLRIETVGVCGTDVSYYKKSQSPRILGHHIVGFIEKIGETAAARWGVQEGDRVALEEYIPCGQCSFCRTGMYRSCKTTDPRAGGIRYGATPIEINPSLWGGFSEYMYLHPNSVLHPMPRHVPAAEAALTLPLANGFEWMSLQGGAAPGKTVVIQGPGQQGLACTLAAKAAGASCVIVTGRTTSMKRLELSKRLGADHIVNIQTEDLESRVREITGGKMADIVIDVTSGGTEPVQSSIAVAGRGATVMFGAYKYMKMPEFDIDMIVTKTLQLKGVRGHSYQSVKMAVECIASGMFPLGIMNSHDYALEETDMALKTAGGEGEPSPLLVTVSPGKAAR</sequence>
<dbReference type="InterPro" id="IPR036291">
    <property type="entry name" value="NAD(P)-bd_dom_sf"/>
</dbReference>
<protein>
    <submittedName>
        <fullName evidence="5">Pyridoxal-phosphate dependent enzyme</fullName>
    </submittedName>
</protein>
<proteinExistence type="predicted"/>
<evidence type="ECO:0000313" key="5">
    <source>
        <dbReference type="EMBL" id="TBL81229.1"/>
    </source>
</evidence>
<dbReference type="SUPFAM" id="SSF51735">
    <property type="entry name" value="NAD(P)-binding Rossmann-fold domains"/>
    <property type="match status" value="1"/>
</dbReference>
<keyword evidence="1" id="KW-0560">Oxidoreductase</keyword>
<dbReference type="InterPro" id="IPR013154">
    <property type="entry name" value="ADH-like_N"/>
</dbReference>
<evidence type="ECO:0000259" key="4">
    <source>
        <dbReference type="Pfam" id="PF08240"/>
    </source>
</evidence>
<feature type="domain" description="Alcohol dehydrogenase-like C-terminal" evidence="3">
    <location>
        <begin position="191"/>
        <end position="321"/>
    </location>
</feature>
<gene>
    <name evidence="5" type="ORF">EYB31_03835</name>
</gene>
<dbReference type="PANTHER" id="PTHR43401">
    <property type="entry name" value="L-THREONINE 3-DEHYDROGENASE"/>
    <property type="match status" value="1"/>
</dbReference>
<dbReference type="Proteomes" id="UP000293142">
    <property type="component" value="Unassembled WGS sequence"/>
</dbReference>
<dbReference type="Pfam" id="PF00107">
    <property type="entry name" value="ADH_zinc_N"/>
    <property type="match status" value="1"/>
</dbReference>
<dbReference type="InterPro" id="IPR013149">
    <property type="entry name" value="ADH-like_C"/>
</dbReference>
<dbReference type="EMBL" id="SIRE01000003">
    <property type="protein sequence ID" value="TBL81229.1"/>
    <property type="molecule type" value="Genomic_DNA"/>
</dbReference>
<dbReference type="Pfam" id="PF08240">
    <property type="entry name" value="ADH_N"/>
    <property type="match status" value="1"/>
</dbReference>
<evidence type="ECO:0000259" key="3">
    <source>
        <dbReference type="Pfam" id="PF00107"/>
    </source>
</evidence>
<name>A0A4Q9DW22_9BACL</name>
<dbReference type="Gene3D" id="3.90.180.10">
    <property type="entry name" value="Medium-chain alcohol dehydrogenases, catalytic domain"/>
    <property type="match status" value="1"/>
</dbReference>
<dbReference type="RefSeq" id="WP_131011941.1">
    <property type="nucleotide sequence ID" value="NZ_SIRE01000003.1"/>
</dbReference>
<feature type="region of interest" description="Disordered" evidence="2">
    <location>
        <begin position="346"/>
        <end position="367"/>
    </location>
</feature>
<comment type="caution">
    <text evidence="5">The sequence shown here is derived from an EMBL/GenBank/DDBJ whole genome shotgun (WGS) entry which is preliminary data.</text>
</comment>
<dbReference type="InterPro" id="IPR011032">
    <property type="entry name" value="GroES-like_sf"/>
</dbReference>
<organism evidence="5 6">
    <name type="scientific">Paenibacillus thalictri</name>
    <dbReference type="NCBI Taxonomy" id="2527873"/>
    <lineage>
        <taxon>Bacteria</taxon>
        <taxon>Bacillati</taxon>
        <taxon>Bacillota</taxon>
        <taxon>Bacilli</taxon>
        <taxon>Bacillales</taxon>
        <taxon>Paenibacillaceae</taxon>
        <taxon>Paenibacillus</taxon>
    </lineage>
</organism>
<evidence type="ECO:0000256" key="2">
    <source>
        <dbReference type="SAM" id="MobiDB-lite"/>
    </source>
</evidence>
<dbReference type="InterPro" id="IPR050129">
    <property type="entry name" value="Zn_alcohol_dh"/>
</dbReference>
<dbReference type="SUPFAM" id="SSF50129">
    <property type="entry name" value="GroES-like"/>
    <property type="match status" value="1"/>
</dbReference>
<accession>A0A4Q9DW22</accession>
<dbReference type="OrthoDB" id="9777057at2"/>
<dbReference type="Gene3D" id="3.40.50.720">
    <property type="entry name" value="NAD(P)-binding Rossmann-like Domain"/>
    <property type="match status" value="1"/>
</dbReference>
<evidence type="ECO:0000313" key="6">
    <source>
        <dbReference type="Proteomes" id="UP000293142"/>
    </source>
</evidence>
<reference evidence="5 6" key="1">
    <citation type="submission" date="2019-02" db="EMBL/GenBank/DDBJ databases">
        <title>Paenibacillus sp. nov., isolated from surface-sterilized tissue of Thalictrum simplex L.</title>
        <authorList>
            <person name="Tuo L."/>
        </authorList>
    </citation>
    <scope>NUCLEOTIDE SEQUENCE [LARGE SCALE GENOMIC DNA]</scope>
    <source>
        <strain evidence="5 6">N2SHLJ1</strain>
    </source>
</reference>